<keyword evidence="2" id="KW-1185">Reference proteome</keyword>
<accession>A0ABS1TBY2</accession>
<sequence length="252" mass="29415">MEIRKFSETDLWKPVRDFFVDKGYTVRSEVKDCDIVAIKDEELIIIELKKNLSVELLSQAVKRQKSADLVYIAVPKPKKLIGNSKWKDICHLIRRLELGLILVSFKGNNGIIEIPINPTPFDRWKSINMGKRKRENIIKEAKSRYEDFNVGGSKGKKLVTAYRENALFIACCLERFGELSPKKLRELGADERKTTSILRENHYEWFSNVKRGVYIISDKGREALKEYKELSDYYYQKIDDAFKGKVKQIEEK</sequence>
<dbReference type="Pfam" id="PF09929">
    <property type="entry name" value="DUF2161"/>
    <property type="match status" value="1"/>
</dbReference>
<dbReference type="RefSeq" id="WP_202749633.1">
    <property type="nucleotide sequence ID" value="NZ_JAESWC010000009.1"/>
</dbReference>
<protein>
    <submittedName>
        <fullName evidence="1">Uncharacterized protein</fullName>
    </submittedName>
</protein>
<evidence type="ECO:0000313" key="2">
    <source>
        <dbReference type="Proteomes" id="UP000632377"/>
    </source>
</evidence>
<evidence type="ECO:0000313" key="1">
    <source>
        <dbReference type="EMBL" id="MBL4936873.1"/>
    </source>
</evidence>
<dbReference type="EMBL" id="JAESWC010000009">
    <property type="protein sequence ID" value="MBL4936873.1"/>
    <property type="molecule type" value="Genomic_DNA"/>
</dbReference>
<name>A0ABS1TBY2_9CLOT</name>
<dbReference type="InterPro" id="IPR018679">
    <property type="entry name" value="DUF2161"/>
</dbReference>
<comment type="caution">
    <text evidence="1">The sequence shown here is derived from an EMBL/GenBank/DDBJ whole genome shotgun (WGS) entry which is preliminary data.</text>
</comment>
<proteinExistence type="predicted"/>
<reference evidence="1 2" key="1">
    <citation type="submission" date="2021-01" db="EMBL/GenBank/DDBJ databases">
        <title>Genome public.</title>
        <authorList>
            <person name="Liu C."/>
            <person name="Sun Q."/>
        </authorList>
    </citation>
    <scope>NUCLEOTIDE SEQUENCE [LARGE SCALE GENOMIC DNA]</scope>
    <source>
        <strain evidence="1 2">YIM B02515</strain>
    </source>
</reference>
<organism evidence="1 2">
    <name type="scientific">Clostridium rhizosphaerae</name>
    <dbReference type="NCBI Taxonomy" id="2803861"/>
    <lineage>
        <taxon>Bacteria</taxon>
        <taxon>Bacillati</taxon>
        <taxon>Bacillota</taxon>
        <taxon>Clostridia</taxon>
        <taxon>Eubacteriales</taxon>
        <taxon>Clostridiaceae</taxon>
        <taxon>Clostridium</taxon>
    </lineage>
</organism>
<gene>
    <name evidence="1" type="ORF">JK636_14025</name>
</gene>
<dbReference type="Proteomes" id="UP000632377">
    <property type="component" value="Unassembled WGS sequence"/>
</dbReference>